<name>A0ABW4XIY8_9GAMM</name>
<feature type="transmembrane region" description="Helical" evidence="2">
    <location>
        <begin position="79"/>
        <end position="97"/>
    </location>
</feature>
<dbReference type="RefSeq" id="WP_345338782.1">
    <property type="nucleotide sequence ID" value="NZ_BAABLI010000007.1"/>
</dbReference>
<sequence>MKREHGYIKRLFLTWAALLCVLLGLIGAVLPVLPTTPFLILATVLSFNASPSLRRWLLKHPLFGQTIRNYLRHRAISAKALRAALITLWCCIALSIWLTQIVWLAAMLLVIATSVSWYLLSLQRV</sequence>
<gene>
    <name evidence="3" type="ORF">ACFSJ3_01345</name>
</gene>
<dbReference type="Proteomes" id="UP001597380">
    <property type="component" value="Unassembled WGS sequence"/>
</dbReference>
<comment type="caution">
    <text evidence="3">The sequence shown here is derived from an EMBL/GenBank/DDBJ whole genome shotgun (WGS) entry which is preliminary data.</text>
</comment>
<keyword evidence="4" id="KW-1185">Reference proteome</keyword>
<feature type="transmembrane region" description="Helical" evidence="2">
    <location>
        <begin position="103"/>
        <end position="120"/>
    </location>
</feature>
<dbReference type="PANTHER" id="PTHR35813:SF1">
    <property type="entry name" value="INNER MEMBRANE PROTEIN YBAN"/>
    <property type="match status" value="1"/>
</dbReference>
<reference evidence="4" key="1">
    <citation type="journal article" date="2019" name="Int. J. Syst. Evol. Microbiol.">
        <title>The Global Catalogue of Microorganisms (GCM) 10K type strain sequencing project: providing services to taxonomists for standard genome sequencing and annotation.</title>
        <authorList>
            <consortium name="The Broad Institute Genomics Platform"/>
            <consortium name="The Broad Institute Genome Sequencing Center for Infectious Disease"/>
            <person name="Wu L."/>
            <person name="Ma J."/>
        </authorList>
    </citation>
    <scope>NUCLEOTIDE SEQUENCE [LARGE SCALE GENOMIC DNA]</scope>
    <source>
        <strain evidence="4">CGMCC 1.10992</strain>
    </source>
</reference>
<protein>
    <recommendedName>
        <fullName evidence="1">Inner membrane protein</fullName>
    </recommendedName>
</protein>
<evidence type="ECO:0000313" key="3">
    <source>
        <dbReference type="EMBL" id="MFD2094616.1"/>
    </source>
</evidence>
<keyword evidence="1" id="KW-0997">Cell inner membrane</keyword>
<dbReference type="EMBL" id="JBHUHT010000004">
    <property type="protein sequence ID" value="MFD2094616.1"/>
    <property type="molecule type" value="Genomic_DNA"/>
</dbReference>
<dbReference type="PANTHER" id="PTHR35813">
    <property type="entry name" value="INNER MEMBRANE PROTEIN YBAN"/>
    <property type="match status" value="1"/>
</dbReference>
<organism evidence="3 4">
    <name type="scientific">Corallincola platygyrae</name>
    <dbReference type="NCBI Taxonomy" id="1193278"/>
    <lineage>
        <taxon>Bacteria</taxon>
        <taxon>Pseudomonadati</taxon>
        <taxon>Pseudomonadota</taxon>
        <taxon>Gammaproteobacteria</taxon>
        <taxon>Alteromonadales</taxon>
        <taxon>Psychromonadaceae</taxon>
        <taxon>Corallincola</taxon>
    </lineage>
</organism>
<comment type="subcellular location">
    <subcellularLocation>
        <location evidence="1">Cell inner membrane</location>
        <topology evidence="1">Multi-pass membrane protein</topology>
    </subcellularLocation>
</comment>
<dbReference type="InterPro" id="IPR007401">
    <property type="entry name" value="DUF454"/>
</dbReference>
<proteinExistence type="predicted"/>
<dbReference type="PIRSF" id="PIRSF016789">
    <property type="entry name" value="DUF454"/>
    <property type="match status" value="1"/>
</dbReference>
<keyword evidence="2" id="KW-1133">Transmembrane helix</keyword>
<keyword evidence="1 2" id="KW-0472">Membrane</keyword>
<accession>A0ABW4XIY8</accession>
<evidence type="ECO:0000313" key="4">
    <source>
        <dbReference type="Proteomes" id="UP001597380"/>
    </source>
</evidence>
<evidence type="ECO:0000256" key="2">
    <source>
        <dbReference type="SAM" id="Phobius"/>
    </source>
</evidence>
<dbReference type="Pfam" id="PF04304">
    <property type="entry name" value="DUF454"/>
    <property type="match status" value="1"/>
</dbReference>
<feature type="transmembrane region" description="Helical" evidence="2">
    <location>
        <begin position="38"/>
        <end position="58"/>
    </location>
</feature>
<keyword evidence="1" id="KW-1003">Cell membrane</keyword>
<feature type="transmembrane region" description="Helical" evidence="2">
    <location>
        <begin position="12"/>
        <end position="32"/>
    </location>
</feature>
<keyword evidence="2" id="KW-0812">Transmembrane</keyword>
<evidence type="ECO:0000256" key="1">
    <source>
        <dbReference type="PIRNR" id="PIRNR016789"/>
    </source>
</evidence>